<protein>
    <recommendedName>
        <fullName evidence="3">RNA-directed DNA polymerase from mobile element jockey</fullName>
    </recommendedName>
</protein>
<comment type="caution">
    <text evidence="1">The sequence shown here is derived from an EMBL/GenBank/DDBJ whole genome shotgun (WGS) entry which is preliminary data.</text>
</comment>
<accession>A0AAV2R3V3</accession>
<organism evidence="1 2">
    <name type="scientific">Meganyctiphanes norvegica</name>
    <name type="common">Northern krill</name>
    <name type="synonym">Thysanopoda norvegica</name>
    <dbReference type="NCBI Taxonomy" id="48144"/>
    <lineage>
        <taxon>Eukaryota</taxon>
        <taxon>Metazoa</taxon>
        <taxon>Ecdysozoa</taxon>
        <taxon>Arthropoda</taxon>
        <taxon>Crustacea</taxon>
        <taxon>Multicrustacea</taxon>
        <taxon>Malacostraca</taxon>
        <taxon>Eumalacostraca</taxon>
        <taxon>Eucarida</taxon>
        <taxon>Euphausiacea</taxon>
        <taxon>Euphausiidae</taxon>
        <taxon>Meganyctiphanes</taxon>
    </lineage>
</organism>
<proteinExistence type="predicted"/>
<feature type="non-terminal residue" evidence="1">
    <location>
        <position position="1"/>
    </location>
</feature>
<dbReference type="EMBL" id="CAXKWB010014833">
    <property type="protein sequence ID" value="CAL4111857.1"/>
    <property type="molecule type" value="Genomic_DNA"/>
</dbReference>
<dbReference type="Proteomes" id="UP001497623">
    <property type="component" value="Unassembled WGS sequence"/>
</dbReference>
<dbReference type="AlphaFoldDB" id="A0AAV2R3V3"/>
<evidence type="ECO:0000313" key="1">
    <source>
        <dbReference type="EMBL" id="CAL4111857.1"/>
    </source>
</evidence>
<feature type="non-terminal residue" evidence="1">
    <location>
        <position position="187"/>
    </location>
</feature>
<gene>
    <name evidence="1" type="ORF">MNOR_LOCUS19733</name>
</gene>
<evidence type="ECO:0008006" key="3">
    <source>
        <dbReference type="Google" id="ProtNLM"/>
    </source>
</evidence>
<evidence type="ECO:0000313" key="2">
    <source>
        <dbReference type="Proteomes" id="UP001497623"/>
    </source>
</evidence>
<name>A0AAV2R3V3_MEGNR</name>
<keyword evidence="2" id="KW-1185">Reference proteome</keyword>
<sequence>VITFNFSSKNTAPQGLLLNGNIVKSADRIKLLGVIITEDLRWSQNTAHICKKINKKYYILCKLKQFGIKQEDMLTAWTLLMRPITEYAAPLWHSGLLESDTNNLETLQKKAIGLILGTTYLENRRYYKLNGKPTPYEEVLEYLGLTTLSIRREALTSKFAVETFKNERHEDFFEERINIRESARTKK</sequence>
<reference evidence="1 2" key="1">
    <citation type="submission" date="2024-05" db="EMBL/GenBank/DDBJ databases">
        <authorList>
            <person name="Wallberg A."/>
        </authorList>
    </citation>
    <scope>NUCLEOTIDE SEQUENCE [LARGE SCALE GENOMIC DNA]</scope>
</reference>